<dbReference type="OrthoDB" id="760044at2759"/>
<reference evidence="2" key="1">
    <citation type="journal article" date="2017" name="Nature">
        <title>The sunflower genome provides insights into oil metabolism, flowering and Asterid evolution.</title>
        <authorList>
            <person name="Badouin H."/>
            <person name="Gouzy J."/>
            <person name="Grassa C.J."/>
            <person name="Murat F."/>
            <person name="Staton S.E."/>
            <person name="Cottret L."/>
            <person name="Lelandais-Briere C."/>
            <person name="Owens G.L."/>
            <person name="Carrere S."/>
            <person name="Mayjonade B."/>
            <person name="Legrand L."/>
            <person name="Gill N."/>
            <person name="Kane N.C."/>
            <person name="Bowers J.E."/>
            <person name="Hubner S."/>
            <person name="Bellec A."/>
            <person name="Berard A."/>
            <person name="Berges H."/>
            <person name="Blanchet N."/>
            <person name="Boniface M.C."/>
            <person name="Brunel D."/>
            <person name="Catrice O."/>
            <person name="Chaidir N."/>
            <person name="Claudel C."/>
            <person name="Donnadieu C."/>
            <person name="Faraut T."/>
            <person name="Fievet G."/>
            <person name="Helmstetter N."/>
            <person name="King M."/>
            <person name="Knapp S.J."/>
            <person name="Lai Z."/>
            <person name="Le Paslier M.C."/>
            <person name="Lippi Y."/>
            <person name="Lorenzon L."/>
            <person name="Mandel J.R."/>
            <person name="Marage G."/>
            <person name="Marchand G."/>
            <person name="Marquand E."/>
            <person name="Bret-Mestries E."/>
            <person name="Morien E."/>
            <person name="Nambeesan S."/>
            <person name="Nguyen T."/>
            <person name="Pegot-Espagnet P."/>
            <person name="Pouilly N."/>
            <person name="Raftis F."/>
            <person name="Sallet E."/>
            <person name="Schiex T."/>
            <person name="Thomas J."/>
            <person name="Vandecasteele C."/>
            <person name="Vares D."/>
            <person name="Vear F."/>
            <person name="Vautrin S."/>
            <person name="Crespi M."/>
            <person name="Mangin B."/>
            <person name="Burke J.M."/>
            <person name="Salse J."/>
            <person name="Munos S."/>
            <person name="Vincourt P."/>
            <person name="Rieseberg L.H."/>
            <person name="Langlade N.B."/>
        </authorList>
    </citation>
    <scope>NUCLEOTIDE SEQUENCE</scope>
    <source>
        <tissue evidence="2">Leaves</tissue>
    </source>
</reference>
<name>A0A9K3DRU4_HELAN</name>
<keyword evidence="3" id="KW-1185">Reference proteome</keyword>
<evidence type="ECO:0000256" key="1">
    <source>
        <dbReference type="SAM" id="MobiDB-lite"/>
    </source>
</evidence>
<feature type="region of interest" description="Disordered" evidence="1">
    <location>
        <begin position="1"/>
        <end position="23"/>
    </location>
</feature>
<organism evidence="2 3">
    <name type="scientific">Helianthus annuus</name>
    <name type="common">Common sunflower</name>
    <dbReference type="NCBI Taxonomy" id="4232"/>
    <lineage>
        <taxon>Eukaryota</taxon>
        <taxon>Viridiplantae</taxon>
        <taxon>Streptophyta</taxon>
        <taxon>Embryophyta</taxon>
        <taxon>Tracheophyta</taxon>
        <taxon>Spermatophyta</taxon>
        <taxon>Magnoliopsida</taxon>
        <taxon>eudicotyledons</taxon>
        <taxon>Gunneridae</taxon>
        <taxon>Pentapetalae</taxon>
        <taxon>asterids</taxon>
        <taxon>campanulids</taxon>
        <taxon>Asterales</taxon>
        <taxon>Asteraceae</taxon>
        <taxon>Asteroideae</taxon>
        <taxon>Heliantheae alliance</taxon>
        <taxon>Heliantheae</taxon>
        <taxon>Helianthus</taxon>
    </lineage>
</organism>
<dbReference type="PANTHER" id="PTHR35714:SF1">
    <property type="entry name" value="OS02G0715300 PROTEIN"/>
    <property type="match status" value="1"/>
</dbReference>
<dbReference type="Proteomes" id="UP000215914">
    <property type="component" value="Unassembled WGS sequence"/>
</dbReference>
<comment type="caution">
    <text evidence="2">The sequence shown here is derived from an EMBL/GenBank/DDBJ whole genome shotgun (WGS) entry which is preliminary data.</text>
</comment>
<accession>A0A9K3DRU4</accession>
<evidence type="ECO:0000313" key="3">
    <source>
        <dbReference type="Proteomes" id="UP000215914"/>
    </source>
</evidence>
<feature type="compositionally biased region" description="Polar residues" evidence="1">
    <location>
        <begin position="13"/>
        <end position="23"/>
    </location>
</feature>
<dbReference type="Gramene" id="mRNA:HanXRQr2_Chr16g0752871">
    <property type="protein sequence ID" value="CDS:HanXRQr2_Chr16g0752871.1"/>
    <property type="gene ID" value="HanXRQr2_Chr16g0752871"/>
</dbReference>
<gene>
    <name evidence="2" type="ORF">HanXRQr2_Chr16g0752871</name>
</gene>
<proteinExistence type="predicted"/>
<dbReference type="EMBL" id="MNCJ02000331">
    <property type="protein sequence ID" value="KAF5760381.1"/>
    <property type="molecule type" value="Genomic_DNA"/>
</dbReference>
<reference evidence="2" key="2">
    <citation type="submission" date="2020-06" db="EMBL/GenBank/DDBJ databases">
        <title>Helianthus annuus Genome sequencing and assembly Release 2.</title>
        <authorList>
            <person name="Gouzy J."/>
            <person name="Langlade N."/>
            <person name="Munos S."/>
        </authorList>
    </citation>
    <scope>NUCLEOTIDE SEQUENCE</scope>
    <source>
        <tissue evidence="2">Leaves</tissue>
    </source>
</reference>
<protein>
    <submittedName>
        <fullName evidence="2">Uncharacterized protein</fullName>
    </submittedName>
</protein>
<evidence type="ECO:0000313" key="2">
    <source>
        <dbReference type="EMBL" id="KAF5760381.1"/>
    </source>
</evidence>
<dbReference type="AlphaFoldDB" id="A0A9K3DRU4"/>
<sequence>MLQRERSLPVSHPTGSPDPSSVTAGIRRRLSSVSLRIHPSSISDTTSAATAWAMRRSKSVSSMGESASTSIRNWWDWGWGWILSRKPVFGPDLEFNKSSSNGSNGGSWKSVFLKVRSEIRKMVRSDKVGLPQTVRYNSGSYSRNFDDGSTRF</sequence>
<dbReference type="PANTHER" id="PTHR35714">
    <property type="entry name" value="OS02G0715300 PROTEIN"/>
    <property type="match status" value="1"/>
</dbReference>